<sequence>MKIGIFDSGLGGLIIAHSLINKLPEYDYLYLGDTARVPYGNRSQETIYQFTEEAVRFMFDHDCELVIIACNTASAEALRQIQQQYLPAHFPDRKVLGVLIPAAEEAAAKTKNKRIGVLATVSTVNSKAFVREVEKLLPGSQVFQQASPLLVPLVENDALKWAEPILREYLSPLLQKNIDTLILGCTHYPVLKKQIEEIVGRGINVISQDEVVPAKLGDYLSRHREIDSKLTKRSRREFFVTDKTEGVASLGTKLFGENIELQLAHLNQRS</sequence>
<dbReference type="PROSITE" id="PS00923">
    <property type="entry name" value="ASP_GLU_RACEMASE_1"/>
    <property type="match status" value="1"/>
</dbReference>
<proteinExistence type="inferred from homology"/>
<evidence type="ECO:0000256" key="3">
    <source>
        <dbReference type="ARBA" id="ARBA00022960"/>
    </source>
</evidence>
<evidence type="ECO:0000313" key="9">
    <source>
        <dbReference type="Proteomes" id="UP000177481"/>
    </source>
</evidence>
<feature type="binding site" evidence="7">
    <location>
        <begin position="7"/>
        <end position="8"/>
    </location>
    <ligand>
        <name>substrate</name>
    </ligand>
</feature>
<accession>A0A1F5EAN5</accession>
<dbReference type="FunFam" id="3.40.50.1860:FF:000001">
    <property type="entry name" value="Glutamate racemase"/>
    <property type="match status" value="1"/>
</dbReference>
<dbReference type="InterPro" id="IPR015942">
    <property type="entry name" value="Asp/Glu/hydantoin_racemase"/>
</dbReference>
<dbReference type="STRING" id="1797471.A3A71_00070"/>
<dbReference type="Proteomes" id="UP000177481">
    <property type="component" value="Unassembled WGS sequence"/>
</dbReference>
<evidence type="ECO:0000256" key="5">
    <source>
        <dbReference type="ARBA" id="ARBA00023235"/>
    </source>
</evidence>
<protein>
    <recommendedName>
        <fullName evidence="2 7">Glutamate racemase</fullName>
        <ecNumber evidence="2 7">5.1.1.3</ecNumber>
    </recommendedName>
</protein>
<keyword evidence="4 7" id="KW-0573">Peptidoglycan synthesis</keyword>
<dbReference type="GO" id="GO:0008360">
    <property type="term" value="P:regulation of cell shape"/>
    <property type="evidence" value="ECO:0007669"/>
    <property type="project" value="UniProtKB-KW"/>
</dbReference>
<dbReference type="Pfam" id="PF01177">
    <property type="entry name" value="Asp_Glu_race"/>
    <property type="match status" value="1"/>
</dbReference>
<feature type="binding site" evidence="7">
    <location>
        <begin position="39"/>
        <end position="40"/>
    </location>
    <ligand>
        <name>substrate</name>
    </ligand>
</feature>
<feature type="binding site" evidence="7">
    <location>
        <begin position="186"/>
        <end position="187"/>
    </location>
    <ligand>
        <name>substrate</name>
    </ligand>
</feature>
<feature type="active site" description="Proton donor/acceptor" evidence="7">
    <location>
        <position position="185"/>
    </location>
</feature>
<gene>
    <name evidence="7" type="primary">murI</name>
    <name evidence="8" type="ORF">A3A71_00070</name>
</gene>
<dbReference type="PROSITE" id="PS00924">
    <property type="entry name" value="ASP_GLU_RACEMASE_2"/>
    <property type="match status" value="1"/>
</dbReference>
<dbReference type="UniPathway" id="UPA00219"/>
<dbReference type="NCBIfam" id="TIGR00067">
    <property type="entry name" value="glut_race"/>
    <property type="match status" value="1"/>
</dbReference>
<dbReference type="EC" id="5.1.1.3" evidence="2 7"/>
<evidence type="ECO:0000256" key="7">
    <source>
        <dbReference type="HAMAP-Rule" id="MF_00258"/>
    </source>
</evidence>
<dbReference type="GO" id="GO:0071555">
    <property type="term" value="P:cell wall organization"/>
    <property type="evidence" value="ECO:0007669"/>
    <property type="project" value="UniProtKB-KW"/>
</dbReference>
<evidence type="ECO:0000313" key="8">
    <source>
        <dbReference type="EMBL" id="OGD64448.1"/>
    </source>
</evidence>
<dbReference type="InterPro" id="IPR018187">
    <property type="entry name" value="Asp/Glu_racemase_AS_1"/>
</dbReference>
<evidence type="ECO:0000256" key="4">
    <source>
        <dbReference type="ARBA" id="ARBA00022984"/>
    </source>
</evidence>
<comment type="similarity">
    <text evidence="7">Belongs to the aspartate/glutamate racemases family.</text>
</comment>
<feature type="binding site" evidence="7">
    <location>
        <begin position="71"/>
        <end position="72"/>
    </location>
    <ligand>
        <name>substrate</name>
    </ligand>
</feature>
<comment type="caution">
    <text evidence="8">The sequence shown here is derived from an EMBL/GenBank/DDBJ whole genome shotgun (WGS) entry which is preliminary data.</text>
</comment>
<dbReference type="EMBL" id="MEZX01000002">
    <property type="protein sequence ID" value="OGD64448.1"/>
    <property type="molecule type" value="Genomic_DNA"/>
</dbReference>
<dbReference type="GO" id="GO:0009252">
    <property type="term" value="P:peptidoglycan biosynthetic process"/>
    <property type="evidence" value="ECO:0007669"/>
    <property type="project" value="UniProtKB-UniRule"/>
</dbReference>
<dbReference type="InterPro" id="IPR004391">
    <property type="entry name" value="Glu_race"/>
</dbReference>
<evidence type="ECO:0000256" key="2">
    <source>
        <dbReference type="ARBA" id="ARBA00013090"/>
    </source>
</evidence>
<reference evidence="8 9" key="1">
    <citation type="journal article" date="2016" name="Nat. Commun.">
        <title>Thousands of microbial genomes shed light on interconnected biogeochemical processes in an aquifer system.</title>
        <authorList>
            <person name="Anantharaman K."/>
            <person name="Brown C.T."/>
            <person name="Hug L.A."/>
            <person name="Sharon I."/>
            <person name="Castelle C.J."/>
            <person name="Probst A.J."/>
            <person name="Thomas B.C."/>
            <person name="Singh A."/>
            <person name="Wilkins M.J."/>
            <person name="Karaoz U."/>
            <person name="Brodie E.L."/>
            <person name="Williams K.H."/>
            <person name="Hubbard S.S."/>
            <person name="Banfield J.F."/>
        </authorList>
    </citation>
    <scope>NUCLEOTIDE SEQUENCE [LARGE SCALE GENOMIC DNA]</scope>
</reference>
<dbReference type="GO" id="GO:0008881">
    <property type="term" value="F:glutamate racemase activity"/>
    <property type="evidence" value="ECO:0007669"/>
    <property type="project" value="UniProtKB-UniRule"/>
</dbReference>
<keyword evidence="3 7" id="KW-0133">Cell shape</keyword>
<dbReference type="PANTHER" id="PTHR21198:SF2">
    <property type="entry name" value="GLUTAMATE RACEMASE"/>
    <property type="match status" value="1"/>
</dbReference>
<comment type="pathway">
    <text evidence="7">Cell wall biogenesis; peptidoglycan biosynthesis.</text>
</comment>
<comment type="function">
    <text evidence="7">Provides the (R)-glutamate required for cell wall biosynthesis.</text>
</comment>
<dbReference type="PANTHER" id="PTHR21198">
    <property type="entry name" value="GLUTAMATE RACEMASE"/>
    <property type="match status" value="1"/>
</dbReference>
<dbReference type="Gene3D" id="3.40.50.1860">
    <property type="match status" value="2"/>
</dbReference>
<organism evidence="8 9">
    <name type="scientific">Candidatus Berkelbacteria bacterium RIFCSPLOWO2_01_FULL_50_28</name>
    <dbReference type="NCBI Taxonomy" id="1797471"/>
    <lineage>
        <taxon>Bacteria</taxon>
        <taxon>Candidatus Berkelbacteria</taxon>
    </lineage>
</organism>
<dbReference type="AlphaFoldDB" id="A0A1F5EAN5"/>
<keyword evidence="5 7" id="KW-0413">Isomerase</keyword>
<dbReference type="SUPFAM" id="SSF53681">
    <property type="entry name" value="Aspartate/glutamate racemase"/>
    <property type="match status" value="2"/>
</dbReference>
<comment type="catalytic activity">
    <reaction evidence="1 7">
        <text>L-glutamate = D-glutamate</text>
        <dbReference type="Rhea" id="RHEA:12813"/>
        <dbReference type="ChEBI" id="CHEBI:29985"/>
        <dbReference type="ChEBI" id="CHEBI:29986"/>
        <dbReference type="EC" id="5.1.1.3"/>
    </reaction>
</comment>
<dbReference type="InterPro" id="IPR033134">
    <property type="entry name" value="Asp/Glu_racemase_AS_2"/>
</dbReference>
<name>A0A1F5EAN5_9BACT</name>
<dbReference type="HAMAP" id="MF_00258">
    <property type="entry name" value="Glu_racemase"/>
    <property type="match status" value="1"/>
</dbReference>
<keyword evidence="6 7" id="KW-0961">Cell wall biogenesis/degradation</keyword>
<feature type="active site" description="Proton donor/acceptor" evidence="7">
    <location>
        <position position="70"/>
    </location>
</feature>
<evidence type="ECO:0000256" key="6">
    <source>
        <dbReference type="ARBA" id="ARBA00023316"/>
    </source>
</evidence>
<evidence type="ECO:0000256" key="1">
    <source>
        <dbReference type="ARBA" id="ARBA00001602"/>
    </source>
</evidence>
<dbReference type="InterPro" id="IPR001920">
    <property type="entry name" value="Asp/Glu_race"/>
</dbReference>